<protein>
    <submittedName>
        <fullName evidence="2">Uncharacterized protein</fullName>
    </submittedName>
</protein>
<reference evidence="2 3" key="1">
    <citation type="submission" date="2020-03" db="EMBL/GenBank/DDBJ databases">
        <title>Draft genome sequence of environmentally isolated violet-colored cultures.</title>
        <authorList>
            <person name="Wilson H.S."/>
        </authorList>
    </citation>
    <scope>NUCLEOTIDE SEQUENCE [LARGE SCALE GENOMIC DNA]</scope>
    <source>
        <strain evidence="2 3">HSC-16F04</strain>
    </source>
</reference>
<keyword evidence="1" id="KW-1133">Transmembrane helix</keyword>
<proteinExistence type="predicted"/>
<comment type="caution">
    <text evidence="2">The sequence shown here is derived from an EMBL/GenBank/DDBJ whole genome shotgun (WGS) entry which is preliminary data.</text>
</comment>
<accession>A0ABX0KL58</accession>
<keyword evidence="1" id="KW-0812">Transmembrane</keyword>
<name>A0ABX0KL58_9NEIS</name>
<organism evidence="2 3">
    <name type="scientific">Iodobacter violaceini</name>
    <dbReference type="NCBI Taxonomy" id="3044271"/>
    <lineage>
        <taxon>Bacteria</taxon>
        <taxon>Pseudomonadati</taxon>
        <taxon>Pseudomonadota</taxon>
        <taxon>Betaproteobacteria</taxon>
        <taxon>Neisseriales</taxon>
        <taxon>Chitinibacteraceae</taxon>
        <taxon>Iodobacter</taxon>
    </lineage>
</organism>
<sequence length="438" mass="47945">MSQNNKIFIDLPDEPWESNAFNGQLDIVLRRPRDVIININLPSPFAKFTLESDQDFFYDIKSKQRLKRMEYANGEKVHLWVGRDFKGSLFLKSGKTIYANFEIAKLFEQEKKHSLYNDYTYKPAPLILEASKDNQKEASSISAQQEMMHIVEVKSEAQAPDYILSAIRSGAESLKLDSQNVITINWIVSQVVGTAGYGVDNKQWIAELWNKSIRLQRVTHKSGNKTYIIFKGNARLRTLFTASRYAADNAKVLSILGGAGSFKGTAKAAWSAANPVLISGSGAGMRPTGVGIAIIFSIGISVAEWYADYSKLDAHGKPTKDFFDLAGNVGLSLVKTVVAGEVGSLALSLLASIGMVAGLTPVGLVVAGVAVGIAIFAGFYLNKVDAELSATSKVTEALRKSWEYITSVEPNSYKATYRPYGVSTSLHPASNYPTSRKN</sequence>
<dbReference type="RefSeq" id="WP_166821349.1">
    <property type="nucleotide sequence ID" value="NZ_JAAOLX010000001.1"/>
</dbReference>
<keyword evidence="3" id="KW-1185">Reference proteome</keyword>
<dbReference type="EMBL" id="JAAOLX010000001">
    <property type="protein sequence ID" value="NHQ84866.1"/>
    <property type="molecule type" value="Genomic_DNA"/>
</dbReference>
<keyword evidence="1" id="KW-0472">Membrane</keyword>
<dbReference type="Proteomes" id="UP000712570">
    <property type="component" value="Unassembled WGS sequence"/>
</dbReference>
<evidence type="ECO:0000256" key="1">
    <source>
        <dbReference type="SAM" id="Phobius"/>
    </source>
</evidence>
<feature type="transmembrane region" description="Helical" evidence="1">
    <location>
        <begin position="362"/>
        <end position="381"/>
    </location>
</feature>
<gene>
    <name evidence="2" type="ORF">HA050_01905</name>
</gene>
<evidence type="ECO:0000313" key="2">
    <source>
        <dbReference type="EMBL" id="NHQ84866.1"/>
    </source>
</evidence>
<evidence type="ECO:0000313" key="3">
    <source>
        <dbReference type="Proteomes" id="UP000712570"/>
    </source>
</evidence>